<proteinExistence type="predicted"/>
<dbReference type="EMBL" id="LGUB01001109">
    <property type="protein sequence ID" value="KRH92214.1"/>
    <property type="molecule type" value="Genomic_DNA"/>
</dbReference>
<protein>
    <submittedName>
        <fullName evidence="2">Lysosomal &amp; prostatic acid phosphatase</fullName>
    </submittedName>
</protein>
<dbReference type="SUPFAM" id="SSF53254">
    <property type="entry name" value="Phosphoglycerate mutase-like"/>
    <property type="match status" value="1"/>
</dbReference>
<dbReference type="AlphaFoldDB" id="A0A0R0LRY8"/>
<evidence type="ECO:0000313" key="2">
    <source>
        <dbReference type="EMBL" id="KRH92214.1"/>
    </source>
</evidence>
<dbReference type="OrthoDB" id="10257284at2759"/>
<organism evidence="2 3">
    <name type="scientific">Pseudoloma neurophilia</name>
    <dbReference type="NCBI Taxonomy" id="146866"/>
    <lineage>
        <taxon>Eukaryota</taxon>
        <taxon>Fungi</taxon>
        <taxon>Fungi incertae sedis</taxon>
        <taxon>Microsporidia</taxon>
        <taxon>Pseudoloma</taxon>
    </lineage>
</organism>
<evidence type="ECO:0000313" key="3">
    <source>
        <dbReference type="Proteomes" id="UP000051530"/>
    </source>
</evidence>
<feature type="region of interest" description="Disordered" evidence="1">
    <location>
        <begin position="1"/>
        <end position="72"/>
    </location>
</feature>
<feature type="compositionally biased region" description="Basic and acidic residues" evidence="1">
    <location>
        <begin position="50"/>
        <end position="72"/>
    </location>
</feature>
<dbReference type="Proteomes" id="UP000051530">
    <property type="component" value="Unassembled WGS sequence"/>
</dbReference>
<dbReference type="VEuPathDB" id="MicrosporidiaDB:M153_97430001"/>
<feature type="compositionally biased region" description="Basic and acidic residues" evidence="1">
    <location>
        <begin position="1"/>
        <end position="41"/>
    </location>
</feature>
<accession>A0A0R0LRY8</accession>
<gene>
    <name evidence="2" type="ORF">M153_97430001</name>
</gene>
<name>A0A0R0LRY8_9MICR</name>
<evidence type="ECO:0000256" key="1">
    <source>
        <dbReference type="SAM" id="MobiDB-lite"/>
    </source>
</evidence>
<keyword evidence="3" id="KW-1185">Reference proteome</keyword>
<dbReference type="Gene3D" id="3.40.50.1240">
    <property type="entry name" value="Phosphoglycerate mutase-like"/>
    <property type="match status" value="1"/>
</dbReference>
<dbReference type="InterPro" id="IPR029033">
    <property type="entry name" value="His_PPase_superfam"/>
</dbReference>
<comment type="caution">
    <text evidence="2">The sequence shown here is derived from an EMBL/GenBank/DDBJ whole genome shotgun (WGS) entry which is preliminary data.</text>
</comment>
<reference evidence="2 3" key="1">
    <citation type="submission" date="2015-07" db="EMBL/GenBank/DDBJ databases">
        <title>The genome of Pseudoloma neurophilia, a relevant intracellular parasite of the zebrafish.</title>
        <authorList>
            <person name="Ndikumana S."/>
            <person name="Pelin A."/>
            <person name="Sanders J."/>
            <person name="Corradi N."/>
        </authorList>
    </citation>
    <scope>NUCLEOTIDE SEQUENCE [LARGE SCALE GENOMIC DNA]</scope>
    <source>
        <strain evidence="2 3">MK1</strain>
    </source>
</reference>
<feature type="non-terminal residue" evidence="2">
    <location>
        <position position="1"/>
    </location>
</feature>
<sequence>RFLEDTHDSEKDDLEKDDSEKHDLEEDIYKDSSKDLEKVDSEKDDSEKDDSEKDIQDSSKDSERDIQDSKKDSKKYDSESIFGHKFDFVIPSNEKESLIGYKTCPRLTHILTLSSKKGFKEFSDKKDIQIITDNFLYSICTKSKINCDKIPCNLEKSIKIVEGSFKTWSYQSILLKKHSNLRKFMFGKFANDLLIILRNNKKINIISAHDNSLSYILTGLGTDILERPPLASAIFIEIWSYNSVKYIRILFNNFVCLTNLDKSTNVPYETMINYLERAAISDEKELEQSCANL</sequence>